<dbReference type="RefSeq" id="XP_002135501.2">
    <property type="nucleotide sequence ID" value="XM_002135465.3"/>
</dbReference>
<keyword evidence="1" id="KW-0732">Signal</keyword>
<dbReference type="AlphaFoldDB" id="A0A6I8V2E5"/>
<protein>
    <submittedName>
        <fullName evidence="3">Cuticlin-2</fullName>
    </submittedName>
</protein>
<evidence type="ECO:0000313" key="2">
    <source>
        <dbReference type="Proteomes" id="UP000001819"/>
    </source>
</evidence>
<gene>
    <name evidence="3" type="primary">LOC6900162</name>
</gene>
<evidence type="ECO:0000256" key="1">
    <source>
        <dbReference type="SAM" id="SignalP"/>
    </source>
</evidence>
<organism evidence="2 3">
    <name type="scientific">Drosophila pseudoobscura pseudoobscura</name>
    <name type="common">Fruit fly</name>
    <dbReference type="NCBI Taxonomy" id="46245"/>
    <lineage>
        <taxon>Eukaryota</taxon>
        <taxon>Metazoa</taxon>
        <taxon>Ecdysozoa</taxon>
        <taxon>Arthropoda</taxon>
        <taxon>Hexapoda</taxon>
        <taxon>Insecta</taxon>
        <taxon>Pterygota</taxon>
        <taxon>Neoptera</taxon>
        <taxon>Endopterygota</taxon>
        <taxon>Diptera</taxon>
        <taxon>Brachycera</taxon>
        <taxon>Muscomorpha</taxon>
        <taxon>Ephydroidea</taxon>
        <taxon>Drosophilidae</taxon>
        <taxon>Drosophila</taxon>
        <taxon>Sophophora</taxon>
    </lineage>
</organism>
<name>A0A6I8V2E5_DROPS</name>
<keyword evidence="2" id="KW-1185">Reference proteome</keyword>
<dbReference type="ExpressionAtlas" id="A0A6I8V2E5">
    <property type="expression patterns" value="baseline"/>
</dbReference>
<sequence length="154" mass="15007">MQQMLVILSLGLMVACAGAMPAVGPAVFPAASGSPFGVFPGSAAAPFAAYTNGPFGGAASFVGVPFGAAAFPGAPFGAAAPLVNAPLGAAPLAVSSSQRLDYFNQFNAAFGPPAAGRLLAAGPAGVAALNAPPFPASRFSIQPARLIAPGPFFF</sequence>
<dbReference type="KEGG" id="dpo:6900162"/>
<feature type="signal peptide" evidence="1">
    <location>
        <begin position="1"/>
        <end position="19"/>
    </location>
</feature>
<dbReference type="InParanoid" id="A0A6I8V2E5"/>
<evidence type="ECO:0000313" key="3">
    <source>
        <dbReference type="RefSeq" id="XP_002135501.2"/>
    </source>
</evidence>
<dbReference type="Proteomes" id="UP000001819">
    <property type="component" value="Chromosome X"/>
</dbReference>
<proteinExistence type="predicted"/>
<accession>A0A6I8V2E5</accession>
<feature type="chain" id="PRO_5026250025" evidence="1">
    <location>
        <begin position="20"/>
        <end position="154"/>
    </location>
</feature>
<reference evidence="3" key="1">
    <citation type="submission" date="2025-08" db="UniProtKB">
        <authorList>
            <consortium name="RefSeq"/>
        </authorList>
    </citation>
    <scope>IDENTIFICATION</scope>
    <source>
        <strain evidence="3">MV-25-SWS-2005</strain>
        <tissue evidence="3">Whole body</tissue>
    </source>
</reference>